<dbReference type="OrthoDB" id="9801227at2"/>
<organism evidence="1 2">
    <name type="scientific">Arenicella xantha</name>
    <dbReference type="NCBI Taxonomy" id="644221"/>
    <lineage>
        <taxon>Bacteria</taxon>
        <taxon>Pseudomonadati</taxon>
        <taxon>Pseudomonadota</taxon>
        <taxon>Gammaproteobacteria</taxon>
        <taxon>Arenicellales</taxon>
        <taxon>Arenicellaceae</taxon>
        <taxon>Arenicella</taxon>
    </lineage>
</organism>
<reference evidence="1 2" key="1">
    <citation type="submission" date="2018-06" db="EMBL/GenBank/DDBJ databases">
        <title>Genomic Encyclopedia of Type Strains, Phase IV (KMG-IV): sequencing the most valuable type-strain genomes for metagenomic binning, comparative biology and taxonomic classification.</title>
        <authorList>
            <person name="Goeker M."/>
        </authorList>
    </citation>
    <scope>NUCLEOTIDE SEQUENCE [LARGE SCALE GENOMIC DNA]</scope>
    <source>
        <strain evidence="1 2">DSM 24032</strain>
    </source>
</reference>
<dbReference type="InterPro" id="IPR011051">
    <property type="entry name" value="RmlC_Cupin_sf"/>
</dbReference>
<dbReference type="Gene3D" id="2.60.120.10">
    <property type="entry name" value="Jelly Rolls"/>
    <property type="match status" value="1"/>
</dbReference>
<dbReference type="RefSeq" id="WP_147250946.1">
    <property type="nucleotide sequence ID" value="NZ_QNRT01000002.1"/>
</dbReference>
<evidence type="ECO:0000313" key="2">
    <source>
        <dbReference type="Proteomes" id="UP000253083"/>
    </source>
</evidence>
<dbReference type="AlphaFoldDB" id="A0A395JMB8"/>
<dbReference type="Proteomes" id="UP000253083">
    <property type="component" value="Unassembled WGS sequence"/>
</dbReference>
<evidence type="ECO:0008006" key="3">
    <source>
        <dbReference type="Google" id="ProtNLM"/>
    </source>
</evidence>
<name>A0A395JMB8_9GAMM</name>
<gene>
    <name evidence="1" type="ORF">DFR28_102166</name>
</gene>
<dbReference type="InParanoid" id="A0A395JMB8"/>
<comment type="caution">
    <text evidence="1">The sequence shown here is derived from an EMBL/GenBank/DDBJ whole genome shotgun (WGS) entry which is preliminary data.</text>
</comment>
<dbReference type="InterPro" id="IPR014710">
    <property type="entry name" value="RmlC-like_jellyroll"/>
</dbReference>
<dbReference type="EMBL" id="QNRT01000002">
    <property type="protein sequence ID" value="RBP50754.1"/>
    <property type="molecule type" value="Genomic_DNA"/>
</dbReference>
<dbReference type="CDD" id="cd02208">
    <property type="entry name" value="cupin_RmlC-like"/>
    <property type="match status" value="1"/>
</dbReference>
<keyword evidence="2" id="KW-1185">Reference proteome</keyword>
<sequence length="141" mass="15559">MFNPNQSTLASCIENILSMQKEAGINSREIVHSRQPKIRKLMYKALAVDNVPKGFTKTLLPVYFESASTMYISSGAPYTKVPKHSHDEGAGIRFMISGSIHFGDVELTQGDWMYIPAGAGYEFEVGPQGATMCYCYQCSCA</sequence>
<protein>
    <recommendedName>
        <fullName evidence="3">Cupin domain</fullName>
    </recommendedName>
</protein>
<proteinExistence type="predicted"/>
<evidence type="ECO:0000313" key="1">
    <source>
        <dbReference type="EMBL" id="RBP50754.1"/>
    </source>
</evidence>
<accession>A0A395JMB8</accession>
<dbReference type="SUPFAM" id="SSF51182">
    <property type="entry name" value="RmlC-like cupins"/>
    <property type="match status" value="1"/>
</dbReference>